<evidence type="ECO:0000313" key="2">
    <source>
        <dbReference type="EMBL" id="GAA0554289.1"/>
    </source>
</evidence>
<evidence type="ECO:0008006" key="4">
    <source>
        <dbReference type="Google" id="ProtNLM"/>
    </source>
</evidence>
<proteinExistence type="predicted"/>
<name>A0ABN1DYK1_9ACTN</name>
<dbReference type="RefSeq" id="WP_346160815.1">
    <property type="nucleotide sequence ID" value="NZ_BAAABZ010000071.1"/>
</dbReference>
<feature type="region of interest" description="Disordered" evidence="1">
    <location>
        <begin position="35"/>
        <end position="55"/>
    </location>
</feature>
<reference evidence="2 3" key="1">
    <citation type="journal article" date="2019" name="Int. J. Syst. Evol. Microbiol.">
        <title>The Global Catalogue of Microorganisms (GCM) 10K type strain sequencing project: providing services to taxonomists for standard genome sequencing and annotation.</title>
        <authorList>
            <consortium name="The Broad Institute Genomics Platform"/>
            <consortium name="The Broad Institute Genome Sequencing Center for Infectious Disease"/>
            <person name="Wu L."/>
            <person name="Ma J."/>
        </authorList>
    </citation>
    <scope>NUCLEOTIDE SEQUENCE [LARGE SCALE GENOMIC DNA]</scope>
    <source>
        <strain evidence="2 3">JCM 5052</strain>
    </source>
</reference>
<feature type="compositionally biased region" description="Basic and acidic residues" evidence="1">
    <location>
        <begin position="36"/>
        <end position="48"/>
    </location>
</feature>
<dbReference type="Gene3D" id="2.30.130.30">
    <property type="entry name" value="Hypothetical protein"/>
    <property type="match status" value="1"/>
</dbReference>
<dbReference type="InterPro" id="IPR015947">
    <property type="entry name" value="PUA-like_sf"/>
</dbReference>
<dbReference type="SUPFAM" id="SSF88697">
    <property type="entry name" value="PUA domain-like"/>
    <property type="match status" value="1"/>
</dbReference>
<sequence>MTTPLERAEQTVLLEVPPMRALTVKQPFADAIIHGHPRDGLKGTENRPKPIPKSHTGTTILIHAGKAFHPLGEDVDWEERPDARMAIIGTVTLAACHLDSGCCAPWGMADYFHWQLADARPLATPILDVPGQLGLWTPNADVLVTVHAQVPAGAAA</sequence>
<comment type="caution">
    <text evidence="2">The sequence shown here is derived from an EMBL/GenBank/DDBJ whole genome shotgun (WGS) entry which is preliminary data.</text>
</comment>
<evidence type="ECO:0000256" key="1">
    <source>
        <dbReference type="SAM" id="MobiDB-lite"/>
    </source>
</evidence>
<accession>A0ABN1DYK1</accession>
<keyword evidence="3" id="KW-1185">Reference proteome</keyword>
<dbReference type="EMBL" id="BAAABZ010000071">
    <property type="protein sequence ID" value="GAA0554289.1"/>
    <property type="molecule type" value="Genomic_DNA"/>
</dbReference>
<organism evidence="2 3">
    <name type="scientific">Streptomyces mordarskii</name>
    <dbReference type="NCBI Taxonomy" id="1226758"/>
    <lineage>
        <taxon>Bacteria</taxon>
        <taxon>Bacillati</taxon>
        <taxon>Actinomycetota</taxon>
        <taxon>Actinomycetes</taxon>
        <taxon>Kitasatosporales</taxon>
        <taxon>Streptomycetaceae</taxon>
        <taxon>Streptomyces</taxon>
    </lineage>
</organism>
<gene>
    <name evidence="2" type="ORF">GCM10010390_65460</name>
</gene>
<dbReference type="Proteomes" id="UP001501576">
    <property type="component" value="Unassembled WGS sequence"/>
</dbReference>
<evidence type="ECO:0000313" key="3">
    <source>
        <dbReference type="Proteomes" id="UP001501576"/>
    </source>
</evidence>
<protein>
    <recommendedName>
        <fullName evidence="4">ASCH domain-containing protein</fullName>
    </recommendedName>
</protein>